<protein>
    <recommendedName>
        <fullName evidence="5">Glycosyl transferase family 1 domain-containing protein</fullName>
    </recommendedName>
</protein>
<dbReference type="CDD" id="cd03801">
    <property type="entry name" value="GT4_PimA-like"/>
    <property type="match status" value="1"/>
</dbReference>
<dbReference type="EMBL" id="MFPS01000007">
    <property type="protein sequence ID" value="OGH59432.1"/>
    <property type="molecule type" value="Genomic_DNA"/>
</dbReference>
<dbReference type="PANTHER" id="PTHR45947">
    <property type="entry name" value="SULFOQUINOVOSYL TRANSFERASE SQD2"/>
    <property type="match status" value="1"/>
</dbReference>
<reference evidence="3 4" key="1">
    <citation type="journal article" date="2016" name="Nat. Commun.">
        <title>Thousands of microbial genomes shed light on interconnected biogeochemical processes in an aquifer system.</title>
        <authorList>
            <person name="Anantharaman K."/>
            <person name="Brown C.T."/>
            <person name="Hug L.A."/>
            <person name="Sharon I."/>
            <person name="Castelle C.J."/>
            <person name="Probst A.J."/>
            <person name="Thomas B.C."/>
            <person name="Singh A."/>
            <person name="Wilkins M.J."/>
            <person name="Karaoz U."/>
            <person name="Brodie E.L."/>
            <person name="Williams K.H."/>
            <person name="Hubbard S.S."/>
            <person name="Banfield J.F."/>
        </authorList>
    </citation>
    <scope>NUCLEOTIDE SEQUENCE [LARGE SCALE GENOMIC DNA]</scope>
</reference>
<dbReference type="Gene3D" id="3.40.50.2000">
    <property type="entry name" value="Glycogen Phosphorylase B"/>
    <property type="match status" value="2"/>
</dbReference>
<dbReference type="Proteomes" id="UP000177067">
    <property type="component" value="Unassembled WGS sequence"/>
</dbReference>
<evidence type="ECO:0000313" key="4">
    <source>
        <dbReference type="Proteomes" id="UP000177067"/>
    </source>
</evidence>
<proteinExistence type="predicted"/>
<comment type="caution">
    <text evidence="3">The sequence shown here is derived from an EMBL/GenBank/DDBJ whole genome shotgun (WGS) entry which is preliminary data.</text>
</comment>
<organism evidence="3 4">
    <name type="scientific">Candidatus Magasanikbacteria bacterium RIFCSPHIGHO2_01_FULL_33_34</name>
    <dbReference type="NCBI Taxonomy" id="1798671"/>
    <lineage>
        <taxon>Bacteria</taxon>
        <taxon>Candidatus Magasanikiibacteriota</taxon>
    </lineage>
</organism>
<gene>
    <name evidence="3" type="ORF">A2725_01230</name>
</gene>
<evidence type="ECO:0008006" key="5">
    <source>
        <dbReference type="Google" id="ProtNLM"/>
    </source>
</evidence>
<evidence type="ECO:0000259" key="2">
    <source>
        <dbReference type="Pfam" id="PF13439"/>
    </source>
</evidence>
<dbReference type="InterPro" id="IPR050194">
    <property type="entry name" value="Glycosyltransferase_grp1"/>
</dbReference>
<feature type="domain" description="Glycosyltransferase subfamily 4-like N-terminal" evidence="2">
    <location>
        <begin position="17"/>
        <end position="176"/>
    </location>
</feature>
<dbReference type="Pfam" id="PF13439">
    <property type="entry name" value="Glyco_transf_4"/>
    <property type="match status" value="1"/>
</dbReference>
<dbReference type="InterPro" id="IPR001296">
    <property type="entry name" value="Glyco_trans_1"/>
</dbReference>
<dbReference type="GO" id="GO:0016757">
    <property type="term" value="F:glycosyltransferase activity"/>
    <property type="evidence" value="ECO:0007669"/>
    <property type="project" value="InterPro"/>
</dbReference>
<dbReference type="Pfam" id="PF00534">
    <property type="entry name" value="Glycos_transf_1"/>
    <property type="match status" value="1"/>
</dbReference>
<feature type="domain" description="Glycosyl transferase family 1" evidence="1">
    <location>
        <begin position="182"/>
        <end position="347"/>
    </location>
</feature>
<sequence>MGKKRILIFSTAYFPLIGGAEIAVKEITDRIEDCEFVMIASKLDKKLPREEKLHNLYIHRIGKGNNWDKFRLIFSGPKYAKSLGKFDIVWSIMASFGGFAGLRYKKQNKKVPFLLTLQEGDSKYHIYKRVWFIWPYFKQIFKMADRIQAISKYLGDWACDMGSKVKVDIIPNGVDLVNFTDESNSQYKKFSNHIEVITVSRLVKKNGIEDLIKSMSYLDNNVHLTILGDGELRDHLENVVKENNLRERVYFVGSINQKEVSNYLSKADIFCRPSLSEGLGNAFLEAMASGLPTIGTKVGGIPDFLVEGETGWFCEVFNPKSIAEKIKYIIDEKNKEEVEKVKINAHKMVIEKYNWDLIAKNMNNIFKDLI</sequence>
<evidence type="ECO:0000259" key="1">
    <source>
        <dbReference type="Pfam" id="PF00534"/>
    </source>
</evidence>
<dbReference type="InterPro" id="IPR028098">
    <property type="entry name" value="Glyco_trans_4-like_N"/>
</dbReference>
<name>A0A1F6LJ48_9BACT</name>
<dbReference type="AlphaFoldDB" id="A0A1F6LJ48"/>
<dbReference type="PANTHER" id="PTHR45947:SF3">
    <property type="entry name" value="SULFOQUINOVOSYL TRANSFERASE SQD2"/>
    <property type="match status" value="1"/>
</dbReference>
<dbReference type="SUPFAM" id="SSF53756">
    <property type="entry name" value="UDP-Glycosyltransferase/glycogen phosphorylase"/>
    <property type="match status" value="1"/>
</dbReference>
<evidence type="ECO:0000313" key="3">
    <source>
        <dbReference type="EMBL" id="OGH59432.1"/>
    </source>
</evidence>
<accession>A0A1F6LJ48</accession>